<keyword evidence="9" id="KW-0862">Zinc</keyword>
<dbReference type="Pfam" id="PF00271">
    <property type="entry name" value="Helicase_C"/>
    <property type="match status" value="1"/>
</dbReference>
<dbReference type="GO" id="GO:0030894">
    <property type="term" value="C:replisome"/>
    <property type="evidence" value="ECO:0007669"/>
    <property type="project" value="TreeGrafter"/>
</dbReference>
<dbReference type="GO" id="GO:0009378">
    <property type="term" value="F:four-way junction helicase activity"/>
    <property type="evidence" value="ECO:0007669"/>
    <property type="project" value="TreeGrafter"/>
</dbReference>
<dbReference type="InterPro" id="IPR010997">
    <property type="entry name" value="HRDC-like_sf"/>
</dbReference>
<dbReference type="FunFam" id="1.10.150.80:FF:000002">
    <property type="entry name" value="ATP-dependent DNA helicase RecQ"/>
    <property type="match status" value="1"/>
</dbReference>
<dbReference type="AlphaFoldDB" id="A0A1M7T1G9"/>
<dbReference type="Pfam" id="PF16124">
    <property type="entry name" value="RecQ_Zn_bind"/>
    <property type="match status" value="1"/>
</dbReference>
<dbReference type="GO" id="GO:0005524">
    <property type="term" value="F:ATP binding"/>
    <property type="evidence" value="ECO:0007669"/>
    <property type="project" value="UniProtKB-KW"/>
</dbReference>
<dbReference type="InterPro" id="IPR004589">
    <property type="entry name" value="DNA_helicase_ATP-dep_RecQ"/>
</dbReference>
<dbReference type="GO" id="GO:0043138">
    <property type="term" value="F:3'-5' DNA helicase activity"/>
    <property type="evidence" value="ECO:0007669"/>
    <property type="project" value="UniProtKB-EC"/>
</dbReference>
<sequence>MNSNDILKKYFGYDSFRKGQEDVIESIISGKDVLAIMPTGAGKSICYQVSALMLPGITIVISPLISLMHDQVKALNEVGIHAAYINSSLSEVQISKAIENAINGIYKIIYVAPERLESIGFVRFAESADISMVTVDEAHCISQWGQDFRPSYMNIVSFINRLRTRPIVSAFTATATNEVKRDIEFTLKMDNPDVYVTGFDRENLYYSVENSKGKDDFVLDYVKNHAKDSGIIYCATRKNVDMLYEMLCNSGFSVAKYHAGMGNDERKNNQDDFIYDRKPVIVATNAFGMGIDKSNVRFVIHYNMPQSMENYYQEAGRAGRDGDESQCILLFSPQDIIIDKFLLDKKDYSGVDEEDIDTLKQRDLKRLNIMERYCRTTGCLRNYILGYFGEKVYEPCDNCGNCHRKYDEIDMTSQAKWVINCVAETKGRYGISIVVGTLLGANRARLRELGTINYKSYGALKGTGEQEIRLLINQMMIDGYLYQTDEQYAVLKMGNVEPLRVGSKVLVKTYEESSSKKIKKPRKRGTDELTKAGYELFDVLRELRTKYAKEEGMPPYIVFGDKTLIDMCVKLPRNAEEMLNVSGVGENKLQKYGSGFLKVISEFLEANKSPTCIRIESSESNEEISNTSSKKKKKKKEEFYLNVHDIDKFEYKELYYISEIKDELNRICSVDNVKKATATRIWDKLVELGLTYEDSADGIHVKKQTEHGKQMGITTINRISQAGTEYTLLMYPESVQRLVVESFVNNSSDNDQSGYVDEEDKEGTVKETKKNYSQWVEEYPDFVVINKEGDFYTVRGDSARIIGKITNLSLSESDNPVTGTPGLQTMTRVLIVNEVNYVVIENEKVVENKTFLENRFYVLLDN</sequence>
<name>A0A1M7T1G9_9FIRM</name>
<dbReference type="PROSITE" id="PS51194">
    <property type="entry name" value="HELICASE_CTER"/>
    <property type="match status" value="1"/>
</dbReference>
<dbReference type="GO" id="GO:0006310">
    <property type="term" value="P:DNA recombination"/>
    <property type="evidence" value="ECO:0007669"/>
    <property type="project" value="UniProtKB-UniRule"/>
</dbReference>
<evidence type="ECO:0000256" key="8">
    <source>
        <dbReference type="ARBA" id="ARBA00022806"/>
    </source>
</evidence>
<keyword evidence="5" id="KW-0547">Nucleotide-binding</keyword>
<evidence type="ECO:0000313" key="21">
    <source>
        <dbReference type="Proteomes" id="UP000184097"/>
    </source>
</evidence>
<dbReference type="SUPFAM" id="SSF46785">
    <property type="entry name" value="Winged helix' DNA-binding domain"/>
    <property type="match status" value="1"/>
</dbReference>
<evidence type="ECO:0000259" key="18">
    <source>
        <dbReference type="PROSITE" id="PS51192"/>
    </source>
</evidence>
<dbReference type="SUPFAM" id="SSF47819">
    <property type="entry name" value="HRDC-like"/>
    <property type="match status" value="1"/>
</dbReference>
<dbReference type="EMBL" id="FRDH01000014">
    <property type="protein sequence ID" value="SHN64558.1"/>
    <property type="molecule type" value="Genomic_DNA"/>
</dbReference>
<dbReference type="Proteomes" id="UP000184097">
    <property type="component" value="Unassembled WGS sequence"/>
</dbReference>
<evidence type="ECO:0000256" key="7">
    <source>
        <dbReference type="ARBA" id="ARBA00022801"/>
    </source>
</evidence>
<keyword evidence="8 20" id="KW-0347">Helicase</keyword>
<dbReference type="InterPro" id="IPR002121">
    <property type="entry name" value="HRDC_dom"/>
</dbReference>
<gene>
    <name evidence="20" type="ORF">SAMN02745247_02815</name>
</gene>
<feature type="domain" description="HRDC" evidence="17">
    <location>
        <begin position="530"/>
        <end position="610"/>
    </location>
</feature>
<dbReference type="InterPro" id="IPR027417">
    <property type="entry name" value="P-loop_NTPase"/>
</dbReference>
<dbReference type="GO" id="GO:0006298">
    <property type="term" value="P:mismatch repair"/>
    <property type="evidence" value="ECO:0007669"/>
    <property type="project" value="InterPro"/>
</dbReference>
<dbReference type="SMART" id="SM00341">
    <property type="entry name" value="HRDC"/>
    <property type="match status" value="1"/>
</dbReference>
<accession>A0A1M7T1G9</accession>
<dbReference type="SUPFAM" id="SSF52540">
    <property type="entry name" value="P-loop containing nucleoside triphosphate hydrolases"/>
    <property type="match status" value="1"/>
</dbReference>
<keyword evidence="4" id="KW-0479">Metal-binding</keyword>
<evidence type="ECO:0000256" key="4">
    <source>
        <dbReference type="ARBA" id="ARBA00022723"/>
    </source>
</evidence>
<dbReference type="GO" id="GO:0009432">
    <property type="term" value="P:SOS response"/>
    <property type="evidence" value="ECO:0007669"/>
    <property type="project" value="UniProtKB-UniRule"/>
</dbReference>
<dbReference type="InterPro" id="IPR006293">
    <property type="entry name" value="DNA_helicase_ATP-dep_RecQ_bac"/>
</dbReference>
<organism evidence="20 21">
    <name type="scientific">Butyrivibrio hungatei DSM 14810</name>
    <dbReference type="NCBI Taxonomy" id="1121132"/>
    <lineage>
        <taxon>Bacteria</taxon>
        <taxon>Bacillati</taxon>
        <taxon>Bacillota</taxon>
        <taxon>Clostridia</taxon>
        <taxon>Lachnospirales</taxon>
        <taxon>Lachnospiraceae</taxon>
        <taxon>Butyrivibrio</taxon>
    </lineage>
</organism>
<evidence type="ECO:0000259" key="17">
    <source>
        <dbReference type="PROSITE" id="PS50967"/>
    </source>
</evidence>
<comment type="similarity">
    <text evidence="3">Belongs to the helicase family. RecQ subfamily.</text>
</comment>
<evidence type="ECO:0000256" key="2">
    <source>
        <dbReference type="ARBA" id="ARBA00001947"/>
    </source>
</evidence>
<dbReference type="EC" id="5.6.2.4" evidence="16"/>
<keyword evidence="7" id="KW-0378">Hydrolase</keyword>
<dbReference type="InterPro" id="IPR036388">
    <property type="entry name" value="WH-like_DNA-bd_sf"/>
</dbReference>
<dbReference type="InterPro" id="IPR001650">
    <property type="entry name" value="Helicase_C-like"/>
</dbReference>
<dbReference type="GO" id="GO:0030983">
    <property type="term" value="F:mismatched DNA binding"/>
    <property type="evidence" value="ECO:0007669"/>
    <property type="project" value="InterPro"/>
</dbReference>
<dbReference type="InterPro" id="IPR014001">
    <property type="entry name" value="Helicase_ATP-bd"/>
</dbReference>
<dbReference type="InterPro" id="IPR032284">
    <property type="entry name" value="RecQ_Zn-bd"/>
</dbReference>
<evidence type="ECO:0000256" key="3">
    <source>
        <dbReference type="ARBA" id="ARBA00005446"/>
    </source>
</evidence>
<dbReference type="NCBIfam" id="TIGR01389">
    <property type="entry name" value="recQ"/>
    <property type="match status" value="1"/>
</dbReference>
<evidence type="ECO:0000256" key="13">
    <source>
        <dbReference type="ARBA" id="ARBA00023204"/>
    </source>
</evidence>
<dbReference type="InterPro" id="IPR036390">
    <property type="entry name" value="WH_DNA-bd_sf"/>
</dbReference>
<dbReference type="PROSITE" id="PS50967">
    <property type="entry name" value="HRDC"/>
    <property type="match status" value="1"/>
</dbReference>
<dbReference type="GO" id="GO:0016787">
    <property type="term" value="F:hydrolase activity"/>
    <property type="evidence" value="ECO:0007669"/>
    <property type="project" value="UniProtKB-KW"/>
</dbReference>
<dbReference type="Gene3D" id="3.40.50.300">
    <property type="entry name" value="P-loop containing nucleotide triphosphate hydrolases"/>
    <property type="match status" value="2"/>
</dbReference>
<evidence type="ECO:0000256" key="14">
    <source>
        <dbReference type="ARBA" id="ARBA00023235"/>
    </source>
</evidence>
<evidence type="ECO:0000256" key="10">
    <source>
        <dbReference type="ARBA" id="ARBA00022840"/>
    </source>
</evidence>
<evidence type="ECO:0000256" key="1">
    <source>
        <dbReference type="ARBA" id="ARBA00001946"/>
    </source>
</evidence>
<feature type="domain" description="Helicase C-terminal" evidence="19">
    <location>
        <begin position="200"/>
        <end position="367"/>
    </location>
</feature>
<dbReference type="Gene3D" id="1.10.10.10">
    <property type="entry name" value="Winged helix-like DNA-binding domain superfamily/Winged helix DNA-binding domain"/>
    <property type="match status" value="1"/>
</dbReference>
<dbReference type="InterPro" id="IPR044876">
    <property type="entry name" value="HRDC_dom_sf"/>
</dbReference>
<dbReference type="SMART" id="SM00487">
    <property type="entry name" value="DEXDc"/>
    <property type="match status" value="1"/>
</dbReference>
<dbReference type="GO" id="GO:0046872">
    <property type="term" value="F:metal ion binding"/>
    <property type="evidence" value="ECO:0007669"/>
    <property type="project" value="UniProtKB-KW"/>
</dbReference>
<keyword evidence="12" id="KW-0233">DNA recombination</keyword>
<evidence type="ECO:0000256" key="11">
    <source>
        <dbReference type="ARBA" id="ARBA00023125"/>
    </source>
</evidence>
<dbReference type="InterPro" id="IPR016151">
    <property type="entry name" value="DNA_mismatch_repair_MutS_N"/>
</dbReference>
<dbReference type="InterPro" id="IPR011545">
    <property type="entry name" value="DEAD/DEAH_box_helicase_dom"/>
</dbReference>
<evidence type="ECO:0000313" key="20">
    <source>
        <dbReference type="EMBL" id="SHN64558.1"/>
    </source>
</evidence>
<keyword evidence="10" id="KW-0067">ATP-binding</keyword>
<keyword evidence="13" id="KW-0234">DNA repair</keyword>
<evidence type="ECO:0000259" key="19">
    <source>
        <dbReference type="PROSITE" id="PS51194"/>
    </source>
</evidence>
<keyword evidence="14" id="KW-0413">Isomerase</keyword>
<evidence type="ECO:0000256" key="15">
    <source>
        <dbReference type="ARBA" id="ARBA00034617"/>
    </source>
</evidence>
<dbReference type="SUPFAM" id="SSF55271">
    <property type="entry name" value="DNA repair protein MutS, domain I"/>
    <property type="match status" value="1"/>
</dbReference>
<comment type="catalytic activity">
    <reaction evidence="15">
        <text>Couples ATP hydrolysis with the unwinding of duplex DNA by translocating in the 3'-5' direction.</text>
        <dbReference type="EC" id="5.6.2.4"/>
    </reaction>
</comment>
<evidence type="ECO:0000256" key="5">
    <source>
        <dbReference type="ARBA" id="ARBA00022741"/>
    </source>
</evidence>
<dbReference type="InterPro" id="IPR018982">
    <property type="entry name" value="RQC_domain"/>
</dbReference>
<dbReference type="RefSeq" id="WP_083572782.1">
    <property type="nucleotide sequence ID" value="NZ_FRDH01000014.1"/>
</dbReference>
<dbReference type="PROSITE" id="PS51192">
    <property type="entry name" value="HELICASE_ATP_BIND_1"/>
    <property type="match status" value="1"/>
</dbReference>
<keyword evidence="11" id="KW-0238">DNA-binding</keyword>
<dbReference type="FunFam" id="3.40.50.300:FF:001389">
    <property type="entry name" value="ATP-dependent DNA helicase RecQ"/>
    <property type="match status" value="1"/>
</dbReference>
<dbReference type="GO" id="GO:0005737">
    <property type="term" value="C:cytoplasm"/>
    <property type="evidence" value="ECO:0007669"/>
    <property type="project" value="TreeGrafter"/>
</dbReference>
<dbReference type="GO" id="GO:0043590">
    <property type="term" value="C:bacterial nucleoid"/>
    <property type="evidence" value="ECO:0007669"/>
    <property type="project" value="TreeGrafter"/>
</dbReference>
<dbReference type="PANTHER" id="PTHR13710">
    <property type="entry name" value="DNA HELICASE RECQ FAMILY MEMBER"/>
    <property type="match status" value="1"/>
</dbReference>
<dbReference type="GO" id="GO:0006260">
    <property type="term" value="P:DNA replication"/>
    <property type="evidence" value="ECO:0007669"/>
    <property type="project" value="InterPro"/>
</dbReference>
<protein>
    <recommendedName>
        <fullName evidence="16">DNA helicase RecQ</fullName>
        <ecNumber evidence="16">5.6.2.4</ecNumber>
    </recommendedName>
</protein>
<feature type="domain" description="Helicase ATP-binding" evidence="18">
    <location>
        <begin position="24"/>
        <end position="193"/>
    </location>
</feature>
<comment type="cofactor">
    <cofactor evidence="2">
        <name>Zn(2+)</name>
        <dbReference type="ChEBI" id="CHEBI:29105"/>
    </cofactor>
</comment>
<dbReference type="Pfam" id="PF00570">
    <property type="entry name" value="HRDC"/>
    <property type="match status" value="1"/>
</dbReference>
<reference evidence="20 21" key="1">
    <citation type="submission" date="2016-12" db="EMBL/GenBank/DDBJ databases">
        <authorList>
            <person name="Song W.-J."/>
            <person name="Kurnit D.M."/>
        </authorList>
    </citation>
    <scope>NUCLEOTIDE SEQUENCE [LARGE SCALE GENOMIC DNA]</scope>
    <source>
        <strain evidence="20 21">DSM 14810</strain>
    </source>
</reference>
<dbReference type="Gene3D" id="1.10.150.80">
    <property type="entry name" value="HRDC domain"/>
    <property type="match status" value="1"/>
</dbReference>
<dbReference type="CDD" id="cd18794">
    <property type="entry name" value="SF2_C_RecQ"/>
    <property type="match status" value="1"/>
</dbReference>
<dbReference type="Pfam" id="PF00270">
    <property type="entry name" value="DEAD"/>
    <property type="match status" value="1"/>
</dbReference>
<dbReference type="PANTHER" id="PTHR13710:SF105">
    <property type="entry name" value="ATP-DEPENDENT DNA HELICASE Q1"/>
    <property type="match status" value="1"/>
</dbReference>
<keyword evidence="6" id="KW-0227">DNA damage</keyword>
<evidence type="ECO:0000256" key="12">
    <source>
        <dbReference type="ARBA" id="ARBA00023172"/>
    </source>
</evidence>
<dbReference type="CDD" id="cd17920">
    <property type="entry name" value="DEXHc_RecQ"/>
    <property type="match status" value="1"/>
</dbReference>
<proteinExistence type="inferred from homology"/>
<evidence type="ECO:0000256" key="16">
    <source>
        <dbReference type="NCBIfam" id="TIGR01389"/>
    </source>
</evidence>
<dbReference type="Pfam" id="PF09382">
    <property type="entry name" value="RQC"/>
    <property type="match status" value="1"/>
</dbReference>
<dbReference type="SMART" id="SM00490">
    <property type="entry name" value="HELICc"/>
    <property type="match status" value="1"/>
</dbReference>
<comment type="cofactor">
    <cofactor evidence="1">
        <name>Mg(2+)</name>
        <dbReference type="ChEBI" id="CHEBI:18420"/>
    </cofactor>
</comment>
<dbReference type="NCBIfam" id="TIGR00614">
    <property type="entry name" value="recQ_fam"/>
    <property type="match status" value="1"/>
</dbReference>
<dbReference type="SMART" id="SM00956">
    <property type="entry name" value="RQC"/>
    <property type="match status" value="1"/>
</dbReference>
<evidence type="ECO:0000256" key="9">
    <source>
        <dbReference type="ARBA" id="ARBA00022833"/>
    </source>
</evidence>
<evidence type="ECO:0000256" key="6">
    <source>
        <dbReference type="ARBA" id="ARBA00022763"/>
    </source>
</evidence>